<reference evidence="2" key="1">
    <citation type="submission" date="2016-12" db="EMBL/GenBank/DDBJ databases">
        <title>A murine herpesvirus closely related to ubiquitous human herpesviruses causes T-cell depletion.</title>
        <authorList>
            <person name="Patel S.J."/>
            <person name="Zhao G."/>
            <person name="Penna V.R."/>
            <person name="Park E."/>
            <person name="Lauron E.J."/>
            <person name="Harvey I.B."/>
            <person name="Beatty W.L."/>
            <person name="Plougastel-Douglas B."/>
            <person name="Poursine-Laurent J."/>
            <person name="Fremont D.H."/>
            <person name="Wang D."/>
            <person name="Yokoyama W.M."/>
        </authorList>
    </citation>
    <scope>NUCLEOTIDE SEQUENCE [LARGE SCALE GENOMIC DNA]</scope>
    <source>
        <strain evidence="2">YOK1</strain>
    </source>
</reference>
<keyword evidence="3" id="KW-1185">Reference proteome</keyword>
<evidence type="ECO:0000313" key="2">
    <source>
        <dbReference type="EMBL" id="APZ76297.1"/>
    </source>
</evidence>
<dbReference type="Pfam" id="PF10867">
    <property type="entry name" value="DUF2664"/>
    <property type="match status" value="1"/>
</dbReference>
<dbReference type="EMBL" id="KY355735">
    <property type="protein sequence ID" value="APZ76297.1"/>
    <property type="molecule type" value="Genomic_DNA"/>
</dbReference>
<gene>
    <name evidence="2" type="primary">ORF82</name>
    <name evidence="2" type="ORF">MRV_0086</name>
</gene>
<accession>A0A1P8VIY9</accession>
<dbReference type="Proteomes" id="UP000202182">
    <property type="component" value="Segment"/>
</dbReference>
<comment type="similarity">
    <text evidence="1">Belongs to the herpesviridae UL96 family.</text>
</comment>
<protein>
    <submittedName>
        <fullName evidence="2">Tegument protein</fullName>
    </submittedName>
</protein>
<evidence type="ECO:0000313" key="3">
    <source>
        <dbReference type="Proteomes" id="UP000202182"/>
    </source>
</evidence>
<name>A0A1P8VIY9_9BETA</name>
<sequence>MSQKDFLKSAMLKNLQTNQTKRMYELFGKDHPLSVCQHLVETRDSLKAQNVESTFVNNAYVEIFEKEKIQNRIDKQNITKIKRIDIDDIMITKTEVKDALDDIKEAISTRSESDLVI</sequence>
<proteinExistence type="inferred from homology"/>
<dbReference type="InterPro" id="IPR022614">
    <property type="entry name" value="Herpesvirus_UL96"/>
</dbReference>
<evidence type="ECO:0000256" key="1">
    <source>
        <dbReference type="ARBA" id="ARBA00009912"/>
    </source>
</evidence>
<dbReference type="KEGG" id="vg:30999423"/>
<organism evidence="2">
    <name type="scientific">Murid betaherpesvirus 3</name>
    <dbReference type="NCBI Taxonomy" id="2560603"/>
    <lineage>
        <taxon>Viruses</taxon>
        <taxon>Duplodnaviria</taxon>
        <taxon>Heunggongvirae</taxon>
        <taxon>Peploviricota</taxon>
        <taxon>Herviviricetes</taxon>
        <taxon>Herpesvirales</taxon>
        <taxon>Orthoherpesviridae</taxon>
        <taxon>Betaherpesvirinae</taxon>
        <taxon>Roseolovirus</taxon>
        <taxon>Roseolovirus muridbeta3</taxon>
    </lineage>
</organism>